<evidence type="ECO:0000256" key="7">
    <source>
        <dbReference type="SAM" id="SignalP"/>
    </source>
</evidence>
<dbReference type="Proteomes" id="UP000006365">
    <property type="component" value="Chromosome"/>
</dbReference>
<dbReference type="FunFam" id="3.40.190.10:FF:000035">
    <property type="entry name" value="Molybdate ABC transporter substrate-binding protein"/>
    <property type="match status" value="1"/>
</dbReference>
<feature type="binding site" evidence="6">
    <location>
        <position position="62"/>
    </location>
    <ligand>
        <name>molybdate</name>
        <dbReference type="ChEBI" id="CHEBI:36264"/>
    </ligand>
</feature>
<dbReference type="CDD" id="cd00993">
    <property type="entry name" value="PBP2_ModA_like"/>
    <property type="match status" value="1"/>
</dbReference>
<dbReference type="InterPro" id="IPR050682">
    <property type="entry name" value="ModA/WtpA"/>
</dbReference>
<feature type="binding site" evidence="6">
    <location>
        <position position="34"/>
    </location>
    <ligand>
        <name>molybdate</name>
        <dbReference type="ChEBI" id="CHEBI:36264"/>
    </ligand>
</feature>
<keyword evidence="4 7" id="KW-0732">Signal</keyword>
<evidence type="ECO:0000313" key="9">
    <source>
        <dbReference type="Proteomes" id="UP000006365"/>
    </source>
</evidence>
<evidence type="ECO:0000256" key="6">
    <source>
        <dbReference type="PIRSR" id="PIRSR004846-1"/>
    </source>
</evidence>
<dbReference type="GO" id="GO:1901359">
    <property type="term" value="F:tungstate binding"/>
    <property type="evidence" value="ECO:0007669"/>
    <property type="project" value="UniProtKB-ARBA"/>
</dbReference>
<dbReference type="PANTHER" id="PTHR30632:SF0">
    <property type="entry name" value="SULFATE-BINDING PROTEIN"/>
    <property type="match status" value="1"/>
</dbReference>
<evidence type="ECO:0000256" key="3">
    <source>
        <dbReference type="ARBA" id="ARBA00022723"/>
    </source>
</evidence>
<protein>
    <submittedName>
        <fullName evidence="8">Molybdenum ABC transporter, periplasmic molybdate-binding protein</fullName>
    </submittedName>
</protein>
<dbReference type="PIRSF" id="PIRSF004846">
    <property type="entry name" value="ModA"/>
    <property type="match status" value="1"/>
</dbReference>
<feature type="binding site" evidence="6">
    <location>
        <position position="169"/>
    </location>
    <ligand>
        <name>molybdate</name>
        <dbReference type="ChEBI" id="CHEBI:36264"/>
    </ligand>
</feature>
<evidence type="ECO:0000313" key="8">
    <source>
        <dbReference type="EMBL" id="ADW16428.1"/>
    </source>
</evidence>
<feature type="signal peptide" evidence="7">
    <location>
        <begin position="1"/>
        <end position="23"/>
    </location>
</feature>
<dbReference type="InterPro" id="IPR005950">
    <property type="entry name" value="ModA"/>
</dbReference>
<keyword evidence="9" id="KW-1185">Reference proteome</keyword>
<dbReference type="PANTHER" id="PTHR30632">
    <property type="entry name" value="MOLYBDATE-BINDING PERIPLASMIC PROTEIN"/>
    <property type="match status" value="1"/>
</dbReference>
<name>A0A7U3YJ98_DESPD</name>
<dbReference type="GO" id="GO:0015689">
    <property type="term" value="P:molybdate ion transport"/>
    <property type="evidence" value="ECO:0007669"/>
    <property type="project" value="InterPro"/>
</dbReference>
<dbReference type="RefSeq" id="WP_015722976.1">
    <property type="nucleotide sequence ID" value="NC_014972.1"/>
</dbReference>
<evidence type="ECO:0000256" key="5">
    <source>
        <dbReference type="ARBA" id="ARBA00062515"/>
    </source>
</evidence>
<comment type="subunit">
    <text evidence="5">The complex is composed of two ATP-binding proteins (ModC), two transmembrane proteins (ModB) and a solute-binding protein (ModA).</text>
</comment>
<reference evidence="8 9" key="1">
    <citation type="journal article" date="2011" name="Stand. Genomic Sci.">
        <title>Complete genome sequence of Desulfobulbus propionicus type strain (1pr3).</title>
        <authorList>
            <person name="Pagani I."/>
            <person name="Lapidus A."/>
            <person name="Nolan M."/>
            <person name="Lucas S."/>
            <person name="Hammon N."/>
            <person name="Deshpande S."/>
            <person name="Cheng J.F."/>
            <person name="Chertkov O."/>
            <person name="Davenport K."/>
            <person name="Tapia R."/>
            <person name="Han C."/>
            <person name="Goodwin L."/>
            <person name="Pitluck S."/>
            <person name="Liolios K."/>
            <person name="Mavromatis K."/>
            <person name="Ivanova N."/>
            <person name="Mikhailova N."/>
            <person name="Pati A."/>
            <person name="Chen A."/>
            <person name="Palaniappan K."/>
            <person name="Land M."/>
            <person name="Hauser L."/>
            <person name="Chang Y.J."/>
            <person name="Jeffries C.D."/>
            <person name="Detter J.C."/>
            <person name="Brambilla E."/>
            <person name="Kannan K.P."/>
            <person name="Djao O.D."/>
            <person name="Rohde M."/>
            <person name="Pukall R."/>
            <person name="Spring S."/>
            <person name="Goker M."/>
            <person name="Sikorski J."/>
            <person name="Woyke T."/>
            <person name="Bristow J."/>
            <person name="Eisen J.A."/>
            <person name="Markowitz V."/>
            <person name="Hugenholtz P."/>
            <person name="Kyrpides N.C."/>
            <person name="Klenk H.P."/>
        </authorList>
    </citation>
    <scope>NUCLEOTIDE SEQUENCE [LARGE SCALE GENOMIC DNA]</scope>
    <source>
        <strain evidence="9">ATCC 33891 / DSM 2032 / 1pr3</strain>
    </source>
</reference>
<feature type="chain" id="PRO_5031528050" evidence="7">
    <location>
        <begin position="24"/>
        <end position="252"/>
    </location>
</feature>
<dbReference type="KEGG" id="dpr:Despr_0241"/>
<keyword evidence="3 6" id="KW-0479">Metal-binding</keyword>
<dbReference type="Pfam" id="PF13531">
    <property type="entry name" value="SBP_bac_11"/>
    <property type="match status" value="1"/>
</dbReference>
<dbReference type="GO" id="GO:0046872">
    <property type="term" value="F:metal ion binding"/>
    <property type="evidence" value="ECO:0007669"/>
    <property type="project" value="UniProtKB-KW"/>
</dbReference>
<keyword evidence="2 6" id="KW-0500">Molybdenum</keyword>
<feature type="binding site" evidence="6">
    <location>
        <position position="187"/>
    </location>
    <ligand>
        <name>molybdate</name>
        <dbReference type="ChEBI" id="CHEBI:36264"/>
    </ligand>
</feature>
<dbReference type="GO" id="GO:0030973">
    <property type="term" value="F:molybdate ion binding"/>
    <property type="evidence" value="ECO:0007669"/>
    <property type="project" value="UniProtKB-ARBA"/>
</dbReference>
<dbReference type="EMBL" id="CP002364">
    <property type="protein sequence ID" value="ADW16428.1"/>
    <property type="molecule type" value="Genomic_DNA"/>
</dbReference>
<proteinExistence type="inferred from homology"/>
<organism evidence="8 9">
    <name type="scientific">Desulfobulbus propionicus (strain ATCC 33891 / DSM 2032 / VKM B-1956 / 1pr3)</name>
    <dbReference type="NCBI Taxonomy" id="577650"/>
    <lineage>
        <taxon>Bacteria</taxon>
        <taxon>Pseudomonadati</taxon>
        <taxon>Thermodesulfobacteriota</taxon>
        <taxon>Desulfobulbia</taxon>
        <taxon>Desulfobulbales</taxon>
        <taxon>Desulfobulbaceae</taxon>
        <taxon>Desulfobulbus</taxon>
    </lineage>
</organism>
<dbReference type="Gene3D" id="3.40.190.10">
    <property type="entry name" value="Periplasmic binding protein-like II"/>
    <property type="match status" value="2"/>
</dbReference>
<dbReference type="NCBIfam" id="TIGR01256">
    <property type="entry name" value="modA"/>
    <property type="match status" value="1"/>
</dbReference>
<comment type="similarity">
    <text evidence="1">Belongs to the bacterial solute-binding protein ModA family.</text>
</comment>
<feature type="binding site" evidence="6">
    <location>
        <position position="140"/>
    </location>
    <ligand>
        <name>molybdate</name>
        <dbReference type="ChEBI" id="CHEBI:36264"/>
    </ligand>
</feature>
<sequence length="252" mass="27188">MKSLQAIVATIFTCLLSASLLQAAEEIRISVPASMTDAMKELAAQFGASGKHAQIVPNYGPSGTLAKQIVEGAPADIFISANQKWMTYLRDEKKIDPASEKILAANTLVFVGMKNPAVTTLADIVTLKQIAIGSPKSVPAGEYAAQAMEKAAIYKQLEEAQKLVMAKDVRQSLTYADRGETDGAFVYKTDALMAEKAVILFEVPQDLYERVTYPIALTADGAKKAEAKAFYTFLIGPEGLKVFLHYGFSAPK</sequence>
<accession>A0A7U3YJ98</accession>
<evidence type="ECO:0000256" key="1">
    <source>
        <dbReference type="ARBA" id="ARBA00009175"/>
    </source>
</evidence>
<gene>
    <name evidence="8" type="ordered locus">Despr_0241</name>
</gene>
<evidence type="ECO:0000256" key="2">
    <source>
        <dbReference type="ARBA" id="ARBA00022505"/>
    </source>
</evidence>
<dbReference type="SUPFAM" id="SSF53850">
    <property type="entry name" value="Periplasmic binding protein-like II"/>
    <property type="match status" value="1"/>
</dbReference>
<dbReference type="AlphaFoldDB" id="A0A7U3YJ98"/>
<evidence type="ECO:0000256" key="4">
    <source>
        <dbReference type="ARBA" id="ARBA00022729"/>
    </source>
</evidence>